<dbReference type="InterPro" id="IPR013325">
    <property type="entry name" value="RNA_pol_sigma_r2"/>
</dbReference>
<dbReference type="PANTHER" id="PTHR43133">
    <property type="entry name" value="RNA POLYMERASE ECF-TYPE SIGMA FACTO"/>
    <property type="match status" value="1"/>
</dbReference>
<dbReference type="HOGENOM" id="CLU_047691_15_2_6"/>
<reference evidence="8" key="2">
    <citation type="submission" date="2014-02" db="EMBL/GenBank/DDBJ databases">
        <title>Draft Genome Sequence of extremely halophilic bacteria Halorhodospira halochloris.</title>
        <authorList>
            <person name="Singh K.S."/>
        </authorList>
    </citation>
    <scope>NUCLEOTIDE SEQUENCE [LARGE SCALE GENOMIC DNA]</scope>
    <source>
        <strain evidence="8">A</strain>
    </source>
</reference>
<evidence type="ECO:0000313" key="8">
    <source>
        <dbReference type="Proteomes" id="UP000019442"/>
    </source>
</evidence>
<dbReference type="PANTHER" id="PTHR43133:SF64">
    <property type="entry name" value="ECF SIGMA FACTOR"/>
    <property type="match status" value="1"/>
</dbReference>
<dbReference type="GO" id="GO:0016987">
    <property type="term" value="F:sigma factor activity"/>
    <property type="evidence" value="ECO:0007669"/>
    <property type="project" value="UniProtKB-KW"/>
</dbReference>
<dbReference type="NCBIfam" id="TIGR02937">
    <property type="entry name" value="sigma70-ECF"/>
    <property type="match status" value="1"/>
</dbReference>
<reference evidence="7 8" key="1">
    <citation type="journal article" date="2014" name="J Genomics">
        <title>Draft Genome Sequence of the Extremely Halophilic Phototrophic Purple Sulfur Bacterium Halorhodospira halochloris.</title>
        <authorList>
            <person name="Singh K.S."/>
            <person name="Kirksey J."/>
            <person name="Hoff W.D."/>
            <person name="Deole R."/>
        </authorList>
    </citation>
    <scope>NUCLEOTIDE SEQUENCE [LARGE SCALE GENOMIC DNA]</scope>
    <source>
        <strain evidence="7 8">A</strain>
    </source>
</reference>
<dbReference type="InterPro" id="IPR013249">
    <property type="entry name" value="RNA_pol_sigma70_r4_t2"/>
</dbReference>
<dbReference type="EMBL" id="CP007268">
    <property type="protein sequence ID" value="AHK78469.1"/>
    <property type="molecule type" value="Genomic_DNA"/>
</dbReference>
<dbReference type="Pfam" id="PF04542">
    <property type="entry name" value="Sigma70_r2"/>
    <property type="match status" value="1"/>
</dbReference>
<evidence type="ECO:0000313" key="7">
    <source>
        <dbReference type="EMBL" id="AHK78469.1"/>
    </source>
</evidence>
<dbReference type="InterPro" id="IPR007627">
    <property type="entry name" value="RNA_pol_sigma70_r2"/>
</dbReference>
<dbReference type="Gene3D" id="1.10.10.10">
    <property type="entry name" value="Winged helix-like DNA-binding domain superfamily/Winged helix DNA-binding domain"/>
    <property type="match status" value="1"/>
</dbReference>
<organism evidence="7 8">
    <name type="scientific">Ectothiorhodospira haloalkaliphila</name>
    <dbReference type="NCBI Taxonomy" id="421628"/>
    <lineage>
        <taxon>Bacteria</taxon>
        <taxon>Pseudomonadati</taxon>
        <taxon>Pseudomonadota</taxon>
        <taxon>Gammaproteobacteria</taxon>
        <taxon>Chromatiales</taxon>
        <taxon>Ectothiorhodospiraceae</taxon>
        <taxon>Ectothiorhodospira</taxon>
    </lineage>
</organism>
<keyword evidence="2" id="KW-0805">Transcription regulation</keyword>
<sequence>MASTLDEFLEGVQGRAVRMAALALGEREAALDLVQDAMVALIDRYRDRPPEAWGPLFWRILQSRIRDTYRRRRVRQRVLAVLGWSAEEDQEDPMNTLPDSFTPGPDQALTDGRFARDLESALRALPLRQQQAFLLRHWEGLDTAATAAALGISEGSVKTHLYRALQSLQGHLEAYR</sequence>
<keyword evidence="8" id="KW-1185">Reference proteome</keyword>
<dbReference type="NCBIfam" id="NF006550">
    <property type="entry name" value="PRK09047.1"/>
    <property type="match status" value="1"/>
</dbReference>
<feature type="domain" description="RNA polymerase sigma factor 70 region 4 type 2" evidence="6">
    <location>
        <begin position="116"/>
        <end position="168"/>
    </location>
</feature>
<evidence type="ECO:0000259" key="5">
    <source>
        <dbReference type="Pfam" id="PF04542"/>
    </source>
</evidence>
<dbReference type="Gene3D" id="1.10.1740.10">
    <property type="match status" value="1"/>
</dbReference>
<dbReference type="SUPFAM" id="SSF88946">
    <property type="entry name" value="Sigma2 domain of RNA polymerase sigma factors"/>
    <property type="match status" value="1"/>
</dbReference>
<dbReference type="InterPro" id="IPR014284">
    <property type="entry name" value="RNA_pol_sigma-70_dom"/>
</dbReference>
<evidence type="ECO:0000256" key="1">
    <source>
        <dbReference type="ARBA" id="ARBA00010641"/>
    </source>
</evidence>
<evidence type="ECO:0000256" key="3">
    <source>
        <dbReference type="ARBA" id="ARBA00023082"/>
    </source>
</evidence>
<dbReference type="InterPro" id="IPR013324">
    <property type="entry name" value="RNA_pol_sigma_r3/r4-like"/>
</dbReference>
<evidence type="ECO:0000259" key="6">
    <source>
        <dbReference type="Pfam" id="PF08281"/>
    </source>
</evidence>
<comment type="similarity">
    <text evidence="1">Belongs to the sigma-70 factor family. ECF subfamily.</text>
</comment>
<keyword evidence="4" id="KW-0804">Transcription</keyword>
<dbReference type="SUPFAM" id="SSF88659">
    <property type="entry name" value="Sigma3 and sigma4 domains of RNA polymerase sigma factors"/>
    <property type="match status" value="1"/>
</dbReference>
<gene>
    <name evidence="7" type="ORF">M911_03895</name>
</gene>
<dbReference type="GO" id="GO:0003677">
    <property type="term" value="F:DNA binding"/>
    <property type="evidence" value="ECO:0007669"/>
    <property type="project" value="InterPro"/>
</dbReference>
<keyword evidence="3" id="KW-0731">Sigma factor</keyword>
<dbReference type="Pfam" id="PF08281">
    <property type="entry name" value="Sigma70_r4_2"/>
    <property type="match status" value="1"/>
</dbReference>
<name>W8KFA2_9GAMM</name>
<evidence type="ECO:0000256" key="2">
    <source>
        <dbReference type="ARBA" id="ARBA00023015"/>
    </source>
</evidence>
<proteinExistence type="inferred from homology"/>
<dbReference type="InterPro" id="IPR036388">
    <property type="entry name" value="WH-like_DNA-bd_sf"/>
</dbReference>
<evidence type="ECO:0000256" key="4">
    <source>
        <dbReference type="ARBA" id="ARBA00023163"/>
    </source>
</evidence>
<feature type="domain" description="RNA polymerase sigma-70 region 2" evidence="5">
    <location>
        <begin position="15"/>
        <end position="73"/>
    </location>
</feature>
<dbReference type="GO" id="GO:0006352">
    <property type="term" value="P:DNA-templated transcription initiation"/>
    <property type="evidence" value="ECO:0007669"/>
    <property type="project" value="InterPro"/>
</dbReference>
<dbReference type="KEGG" id="hhc:M911_03895"/>
<dbReference type="AlphaFoldDB" id="W8KFA2"/>
<dbReference type="CDD" id="cd06171">
    <property type="entry name" value="Sigma70_r4"/>
    <property type="match status" value="1"/>
</dbReference>
<dbReference type="Proteomes" id="UP000019442">
    <property type="component" value="Chromosome"/>
</dbReference>
<protein>
    <submittedName>
        <fullName evidence="7">RNA polymerase sigma70 factor</fullName>
    </submittedName>
</protein>
<dbReference type="InterPro" id="IPR039425">
    <property type="entry name" value="RNA_pol_sigma-70-like"/>
</dbReference>
<accession>W8KFA2</accession>